<name>A0AAN6F360_EXODE</name>
<gene>
    <name evidence="2" type="ORF">HRR80_000306</name>
</gene>
<feature type="signal peptide" evidence="1">
    <location>
        <begin position="1"/>
        <end position="21"/>
    </location>
</feature>
<proteinExistence type="predicted"/>
<evidence type="ECO:0000313" key="3">
    <source>
        <dbReference type="Proteomes" id="UP001161757"/>
    </source>
</evidence>
<protein>
    <recommendedName>
        <fullName evidence="4">GPI anchored serine-threonine rich protein</fullName>
    </recommendedName>
</protein>
<feature type="chain" id="PRO_5042883209" description="GPI anchored serine-threonine rich protein" evidence="1">
    <location>
        <begin position="22"/>
        <end position="270"/>
    </location>
</feature>
<sequence>MRSIIAVLVAAFLATAVQCFAEPDGGHGLVHHKSCAPKTGDCSNCGADYVLCGTATCYNPKAGETCCQNQYACAANFNCSSTGPHCIPKNGGKDCDKSKTHTSTTTTAASAVPTTTSSSTSVSSSAAATITTSAAATASPVALVMSAPDGSNITTTYTTTVTLYTTNCVTVSATSGSSCSLSGATTGLPLTTSSMVPYGNSTTVALNTTTSTLSVANVTAHSTGQLSPKPTASISPPISGYKGAASGVQGQSSTSLFALGCFIYMAALLI</sequence>
<accession>A0AAN6F360</accession>
<evidence type="ECO:0000256" key="1">
    <source>
        <dbReference type="SAM" id="SignalP"/>
    </source>
</evidence>
<evidence type="ECO:0000313" key="2">
    <source>
        <dbReference type="EMBL" id="KAJ8995539.1"/>
    </source>
</evidence>
<evidence type="ECO:0008006" key="4">
    <source>
        <dbReference type="Google" id="ProtNLM"/>
    </source>
</evidence>
<dbReference type="EMBL" id="JAJGCB010000001">
    <property type="protein sequence ID" value="KAJ8995539.1"/>
    <property type="molecule type" value="Genomic_DNA"/>
</dbReference>
<keyword evidence="1" id="KW-0732">Signal</keyword>
<organism evidence="2 3">
    <name type="scientific">Exophiala dermatitidis</name>
    <name type="common">Black yeast-like fungus</name>
    <name type="synonym">Wangiella dermatitidis</name>
    <dbReference type="NCBI Taxonomy" id="5970"/>
    <lineage>
        <taxon>Eukaryota</taxon>
        <taxon>Fungi</taxon>
        <taxon>Dikarya</taxon>
        <taxon>Ascomycota</taxon>
        <taxon>Pezizomycotina</taxon>
        <taxon>Eurotiomycetes</taxon>
        <taxon>Chaetothyriomycetidae</taxon>
        <taxon>Chaetothyriales</taxon>
        <taxon>Herpotrichiellaceae</taxon>
        <taxon>Exophiala</taxon>
    </lineage>
</organism>
<dbReference type="AlphaFoldDB" id="A0AAN6F360"/>
<comment type="caution">
    <text evidence="2">The sequence shown here is derived from an EMBL/GenBank/DDBJ whole genome shotgun (WGS) entry which is preliminary data.</text>
</comment>
<dbReference type="Proteomes" id="UP001161757">
    <property type="component" value="Unassembled WGS sequence"/>
</dbReference>
<reference evidence="2" key="1">
    <citation type="submission" date="2023-01" db="EMBL/GenBank/DDBJ databases">
        <title>Exophiala dermititidis isolated from Cystic Fibrosis Patient.</title>
        <authorList>
            <person name="Kurbessoian T."/>
            <person name="Crocker A."/>
            <person name="Murante D."/>
            <person name="Hogan D.A."/>
            <person name="Stajich J.E."/>
        </authorList>
    </citation>
    <scope>NUCLEOTIDE SEQUENCE</scope>
    <source>
        <strain evidence="2">Ex8</strain>
    </source>
</reference>